<keyword evidence="3 8" id="KW-0808">Transferase</keyword>
<dbReference type="AlphaFoldDB" id="A0AAD4SVD1"/>
<dbReference type="PANTHER" id="PTHR23079">
    <property type="entry name" value="RNA-DEPENDENT RNA POLYMERASE"/>
    <property type="match status" value="1"/>
</dbReference>
<evidence type="ECO:0000313" key="13">
    <source>
        <dbReference type="Proteomes" id="UP001202328"/>
    </source>
</evidence>
<keyword evidence="13" id="KW-1185">Reference proteome</keyword>
<comment type="function">
    <text evidence="8">Probably involved in the RNA silencing pathway and required for the generation of small interfering RNAs (siRNAs).</text>
</comment>
<feature type="region of interest" description="Disordered" evidence="9">
    <location>
        <begin position="310"/>
        <end position="332"/>
    </location>
</feature>
<name>A0AAD4SVD1_9MAGN</name>
<feature type="non-terminal residue" evidence="12">
    <location>
        <position position="504"/>
    </location>
</feature>
<feature type="domain" description="RDRP core" evidence="10">
    <location>
        <begin position="2"/>
        <end position="350"/>
    </location>
</feature>
<dbReference type="InterPro" id="IPR007855">
    <property type="entry name" value="RDRP"/>
</dbReference>
<dbReference type="GO" id="GO:0030422">
    <property type="term" value="P:siRNA processing"/>
    <property type="evidence" value="ECO:0007669"/>
    <property type="project" value="TreeGrafter"/>
</dbReference>
<accession>A0AAD4SVD1</accession>
<comment type="catalytic activity">
    <reaction evidence="7 8">
        <text>RNA(n) + a ribonucleoside 5'-triphosphate = RNA(n+1) + diphosphate</text>
        <dbReference type="Rhea" id="RHEA:21248"/>
        <dbReference type="Rhea" id="RHEA-COMP:14527"/>
        <dbReference type="Rhea" id="RHEA-COMP:17342"/>
        <dbReference type="ChEBI" id="CHEBI:33019"/>
        <dbReference type="ChEBI" id="CHEBI:61557"/>
        <dbReference type="ChEBI" id="CHEBI:140395"/>
        <dbReference type="EC" id="2.7.7.48"/>
    </reaction>
</comment>
<evidence type="ECO:0000259" key="10">
    <source>
        <dbReference type="Pfam" id="PF05183"/>
    </source>
</evidence>
<dbReference type="Proteomes" id="UP001202328">
    <property type="component" value="Unassembled WGS sequence"/>
</dbReference>
<keyword evidence="6 8" id="KW-0943">RNA-mediated gene silencing</keyword>
<evidence type="ECO:0000256" key="2">
    <source>
        <dbReference type="ARBA" id="ARBA00022484"/>
    </source>
</evidence>
<feature type="domain" description="RDRP C-terminal head" evidence="11">
    <location>
        <begin position="413"/>
        <end position="496"/>
    </location>
</feature>
<dbReference type="InterPro" id="IPR057596">
    <property type="entry name" value="RDRP_core"/>
</dbReference>
<dbReference type="Pfam" id="PF05183">
    <property type="entry name" value="RdRP"/>
    <property type="match status" value="1"/>
</dbReference>
<organism evidence="12 13">
    <name type="scientific">Papaver atlanticum</name>
    <dbReference type="NCBI Taxonomy" id="357466"/>
    <lineage>
        <taxon>Eukaryota</taxon>
        <taxon>Viridiplantae</taxon>
        <taxon>Streptophyta</taxon>
        <taxon>Embryophyta</taxon>
        <taxon>Tracheophyta</taxon>
        <taxon>Spermatophyta</taxon>
        <taxon>Magnoliopsida</taxon>
        <taxon>Ranunculales</taxon>
        <taxon>Papaveraceae</taxon>
        <taxon>Papaveroideae</taxon>
        <taxon>Papaver</taxon>
    </lineage>
</organism>
<evidence type="ECO:0000313" key="12">
    <source>
        <dbReference type="EMBL" id="KAI3923341.1"/>
    </source>
</evidence>
<dbReference type="GO" id="GO:0031380">
    <property type="term" value="C:nuclear RNA-directed RNA polymerase complex"/>
    <property type="evidence" value="ECO:0007669"/>
    <property type="project" value="TreeGrafter"/>
</dbReference>
<dbReference type="Pfam" id="PF26253">
    <property type="entry name" value="RdRP_head"/>
    <property type="match status" value="1"/>
</dbReference>
<dbReference type="PANTHER" id="PTHR23079:SF55">
    <property type="entry name" value="RNA-DIRECTED RNA POLYMERASE"/>
    <property type="match status" value="1"/>
</dbReference>
<evidence type="ECO:0000256" key="7">
    <source>
        <dbReference type="ARBA" id="ARBA00048744"/>
    </source>
</evidence>
<reference evidence="12" key="1">
    <citation type="submission" date="2022-04" db="EMBL/GenBank/DDBJ databases">
        <title>A functionally conserved STORR gene fusion in Papaver species that diverged 16.8 million years ago.</title>
        <authorList>
            <person name="Catania T."/>
        </authorList>
    </citation>
    <scope>NUCLEOTIDE SEQUENCE</scope>
    <source>
        <strain evidence="12">S-188037</strain>
    </source>
</reference>
<evidence type="ECO:0000256" key="4">
    <source>
        <dbReference type="ARBA" id="ARBA00022695"/>
    </source>
</evidence>
<keyword evidence="2 8" id="KW-0696">RNA-directed RNA polymerase</keyword>
<evidence type="ECO:0000256" key="6">
    <source>
        <dbReference type="ARBA" id="ARBA00023158"/>
    </source>
</evidence>
<evidence type="ECO:0000256" key="8">
    <source>
        <dbReference type="RuleBase" id="RU363098"/>
    </source>
</evidence>
<evidence type="ECO:0000256" key="5">
    <source>
        <dbReference type="ARBA" id="ARBA00022884"/>
    </source>
</evidence>
<gene>
    <name evidence="12" type="ORF">MKW98_026934</name>
</gene>
<evidence type="ECO:0000256" key="3">
    <source>
        <dbReference type="ARBA" id="ARBA00022679"/>
    </source>
</evidence>
<protein>
    <recommendedName>
        <fullName evidence="8">RNA-dependent RNA polymerase</fullName>
        <ecNumber evidence="8">2.7.7.48</ecNumber>
    </recommendedName>
</protein>
<feature type="compositionally biased region" description="Polar residues" evidence="9">
    <location>
        <begin position="313"/>
        <end position="330"/>
    </location>
</feature>
<comment type="caution">
    <text evidence="12">The sequence shown here is derived from an EMBL/GenBank/DDBJ whole genome shotgun (WGS) entry which is preliminary data.</text>
</comment>
<evidence type="ECO:0000259" key="11">
    <source>
        <dbReference type="Pfam" id="PF26253"/>
    </source>
</evidence>
<sequence length="504" mass="57330">MKPKRTNLSKYLIALLSYGGVPDGYFLELLTDALEDTKNFQNDKRAALRAKMILCGIPLGESFLKARLSVLMRTELKSLKEGKLPMNDSYYLMGTADPTGILKPRQVCVILDSGQVSGDILVYKHPGLHFGDIHVLTATYVQELENYVGNAKYGIFFPIVGPRSIADEIANSDLDGDMYWVCRNPQLLNWFRPSTPWTQKHFAKNVSQPKPADFSDEDRLEHYLFEKFLAARFSSNNVGVAAICWLSLMDTRLTLDGSNAEKIKEVEDKLLHLTDIYYDALDVAKSGKKGLAINFFFLIVIPPKLRQHKTPHFMQNKSSGPSGLNNSPQSWRKDNSYHSTSILGQIFDEVEAFEKFGNQQVIEVDKLPSFEQVVPEDRIAFWTEQHNLYRAEMRHALNNEGVKDQFADSGIQNNQASAAVYQKYKQILYHAPELDQSPRKEEDIYIDALAIYHVSYDEAKRHGVGKCYFAWKVAGQALCKYYLTRQNDEAFMCSKSVLRELQGC</sequence>
<dbReference type="EC" id="2.7.7.48" evidence="8"/>
<dbReference type="EMBL" id="JAJJMB010008487">
    <property type="protein sequence ID" value="KAI3923341.1"/>
    <property type="molecule type" value="Genomic_DNA"/>
</dbReference>
<dbReference type="InterPro" id="IPR058752">
    <property type="entry name" value="RDRP_C_head"/>
</dbReference>
<dbReference type="GO" id="GO:0003968">
    <property type="term" value="F:RNA-directed RNA polymerase activity"/>
    <property type="evidence" value="ECO:0007669"/>
    <property type="project" value="UniProtKB-KW"/>
</dbReference>
<keyword evidence="5 8" id="KW-0694">RNA-binding</keyword>
<evidence type="ECO:0000256" key="1">
    <source>
        <dbReference type="ARBA" id="ARBA00005762"/>
    </source>
</evidence>
<evidence type="ECO:0000256" key="9">
    <source>
        <dbReference type="SAM" id="MobiDB-lite"/>
    </source>
</evidence>
<dbReference type="GO" id="GO:0003723">
    <property type="term" value="F:RNA binding"/>
    <property type="evidence" value="ECO:0007669"/>
    <property type="project" value="UniProtKB-KW"/>
</dbReference>
<proteinExistence type="inferred from homology"/>
<comment type="similarity">
    <text evidence="1 8">Belongs to the RdRP family.</text>
</comment>
<keyword evidence="4 8" id="KW-0548">Nucleotidyltransferase</keyword>